<dbReference type="SUPFAM" id="SSF141673">
    <property type="entry name" value="MOSC N-terminal domain-like"/>
    <property type="match status" value="1"/>
</dbReference>
<evidence type="ECO:0000259" key="1">
    <source>
        <dbReference type="PROSITE" id="PS51340"/>
    </source>
</evidence>
<dbReference type="Pfam" id="PF03473">
    <property type="entry name" value="MOSC"/>
    <property type="match status" value="1"/>
</dbReference>
<dbReference type="GO" id="GO:0003824">
    <property type="term" value="F:catalytic activity"/>
    <property type="evidence" value="ECO:0007669"/>
    <property type="project" value="InterPro"/>
</dbReference>
<dbReference type="OrthoDB" id="581532at2"/>
<dbReference type="RefSeq" id="WP_080524119.1">
    <property type="nucleotide sequence ID" value="NZ_LPUF01000003.1"/>
</dbReference>
<protein>
    <submittedName>
        <fullName evidence="2">Oxidoreductase</fullName>
    </submittedName>
</protein>
<comment type="caution">
    <text evidence="2">The sequence shown here is derived from an EMBL/GenBank/DDBJ whole genome shotgun (WGS) entry which is preliminary data.</text>
</comment>
<evidence type="ECO:0000313" key="2">
    <source>
        <dbReference type="EMBL" id="OQK15894.1"/>
    </source>
</evidence>
<dbReference type="GO" id="GO:0030170">
    <property type="term" value="F:pyridoxal phosphate binding"/>
    <property type="evidence" value="ECO:0007669"/>
    <property type="project" value="InterPro"/>
</dbReference>
<evidence type="ECO:0000313" key="3">
    <source>
        <dbReference type="Proteomes" id="UP000191980"/>
    </source>
</evidence>
<dbReference type="InterPro" id="IPR005302">
    <property type="entry name" value="MoCF_Sase_C"/>
</dbReference>
<dbReference type="PROSITE" id="PS51340">
    <property type="entry name" value="MOSC"/>
    <property type="match status" value="1"/>
</dbReference>
<organism evidence="2 3">
    <name type="scientific">Methyloprofundus sedimenti</name>
    <dbReference type="NCBI Taxonomy" id="1420851"/>
    <lineage>
        <taxon>Bacteria</taxon>
        <taxon>Pseudomonadati</taxon>
        <taxon>Pseudomonadota</taxon>
        <taxon>Gammaproteobacteria</taxon>
        <taxon>Methylococcales</taxon>
        <taxon>Methylococcaceae</taxon>
        <taxon>Methyloprofundus</taxon>
    </lineage>
</organism>
<feature type="domain" description="MOSC" evidence="1">
    <location>
        <begin position="124"/>
        <end position="264"/>
    </location>
</feature>
<dbReference type="SUPFAM" id="SSF50800">
    <property type="entry name" value="PK beta-barrel domain-like"/>
    <property type="match status" value="1"/>
</dbReference>
<dbReference type="InterPro" id="IPR011037">
    <property type="entry name" value="Pyrv_Knase-like_insert_dom_sf"/>
</dbReference>
<dbReference type="STRING" id="1420851.AU255_17055"/>
<dbReference type="PANTHER" id="PTHR14237">
    <property type="entry name" value="MOLYBDOPTERIN COFACTOR SULFURASE MOSC"/>
    <property type="match status" value="1"/>
</dbReference>
<name>A0A1V8M2X1_9GAMM</name>
<keyword evidence="3" id="KW-1185">Reference proteome</keyword>
<dbReference type="InterPro" id="IPR005303">
    <property type="entry name" value="MOCOS_middle"/>
</dbReference>
<dbReference type="AlphaFoldDB" id="A0A1V8M2X1"/>
<reference evidence="2 3" key="1">
    <citation type="submission" date="2015-12" db="EMBL/GenBank/DDBJ databases">
        <authorList>
            <person name="Shamseldin A."/>
            <person name="Moawad H."/>
            <person name="Abd El-Rahim W.M."/>
            <person name="Sadowsky M.J."/>
        </authorList>
    </citation>
    <scope>NUCLEOTIDE SEQUENCE [LARGE SCALE GENOMIC DNA]</scope>
    <source>
        <strain evidence="2 3">WF1</strain>
    </source>
</reference>
<sequence>MPFLSQIFIYPIKSLAGIQLDQWEVTRSGLKYDRKWMLVDEQQQFLSQRRLPKMALIKTRIIDQQLVVSAPDQTDLKLGLEPPVTDTIQEVTIWHDQCAAQKINQQASQWFSDFLKFPCSLVYQPNENIRTVDQKYALANDQTSFSDGFPFLIVAAASLELLNQQMNLTLSMRRFRPNLVISDCTAYAEDIWRKISIGEISFRLPKPCSRCSVPQIDPDTALTGKEPLQTLARTRKWDNQVFFGQNALHDNPGILHTGDQVIINATGPAQPPLEH</sequence>
<dbReference type="Pfam" id="PF03476">
    <property type="entry name" value="MOSC_N"/>
    <property type="match status" value="1"/>
</dbReference>
<accession>A0A1V8M2X1</accession>
<gene>
    <name evidence="2" type="ORF">AU255_17055</name>
</gene>
<dbReference type="EMBL" id="LPUF01000003">
    <property type="protein sequence ID" value="OQK15894.1"/>
    <property type="molecule type" value="Genomic_DNA"/>
</dbReference>
<dbReference type="PANTHER" id="PTHR14237:SF19">
    <property type="entry name" value="MITOCHONDRIAL AMIDOXIME REDUCING COMPONENT 1"/>
    <property type="match status" value="1"/>
</dbReference>
<proteinExistence type="predicted"/>
<dbReference type="GO" id="GO:0030151">
    <property type="term" value="F:molybdenum ion binding"/>
    <property type="evidence" value="ECO:0007669"/>
    <property type="project" value="InterPro"/>
</dbReference>
<dbReference type="Proteomes" id="UP000191980">
    <property type="component" value="Unassembled WGS sequence"/>
</dbReference>